<evidence type="ECO:0000256" key="1">
    <source>
        <dbReference type="ARBA" id="ARBA00004429"/>
    </source>
</evidence>
<feature type="domain" description="ABC transmembrane type-1" evidence="9">
    <location>
        <begin position="143"/>
        <end position="338"/>
    </location>
</feature>
<dbReference type="NCBIfam" id="TIGR01726">
    <property type="entry name" value="HEQRo_perm_3TM"/>
    <property type="match status" value="1"/>
</dbReference>
<evidence type="ECO:0000313" key="10">
    <source>
        <dbReference type="EMBL" id="RCW68811.1"/>
    </source>
</evidence>
<dbReference type="InterPro" id="IPR043429">
    <property type="entry name" value="ArtM/GltK/GlnP/TcyL/YhdX-like"/>
</dbReference>
<comment type="similarity">
    <text evidence="2">Belongs to the binding-protein-dependent transport system permease family. HisMQ subfamily.</text>
</comment>
<organism evidence="10 11">
    <name type="scientific">Pseudorhodoferax soli</name>
    <dbReference type="NCBI Taxonomy" id="545864"/>
    <lineage>
        <taxon>Bacteria</taxon>
        <taxon>Pseudomonadati</taxon>
        <taxon>Pseudomonadota</taxon>
        <taxon>Betaproteobacteria</taxon>
        <taxon>Burkholderiales</taxon>
        <taxon>Comamonadaceae</taxon>
    </lineage>
</organism>
<dbReference type="Proteomes" id="UP000252884">
    <property type="component" value="Unassembled WGS sequence"/>
</dbReference>
<keyword evidence="6 8" id="KW-1133">Transmembrane helix</keyword>
<dbReference type="PANTHER" id="PTHR30614:SF41">
    <property type="entry name" value="INNER MEMBRANE AMINO-ACID ABC TRANSPORTER PERMEASE PROTEIN YHDY"/>
    <property type="match status" value="1"/>
</dbReference>
<evidence type="ECO:0000256" key="8">
    <source>
        <dbReference type="RuleBase" id="RU363032"/>
    </source>
</evidence>
<gene>
    <name evidence="10" type="ORF">DES41_107333</name>
</gene>
<feature type="transmembrane region" description="Helical" evidence="8">
    <location>
        <begin position="188"/>
        <end position="208"/>
    </location>
</feature>
<dbReference type="GO" id="GO:0043190">
    <property type="term" value="C:ATP-binding cassette (ABC) transporter complex"/>
    <property type="evidence" value="ECO:0007669"/>
    <property type="project" value="InterPro"/>
</dbReference>
<dbReference type="InterPro" id="IPR010065">
    <property type="entry name" value="AA_ABC_transptr_permease_3TM"/>
</dbReference>
<reference evidence="10 11" key="1">
    <citation type="submission" date="2018-07" db="EMBL/GenBank/DDBJ databases">
        <title>Genomic Encyclopedia of Type Strains, Phase IV (KMG-IV): sequencing the most valuable type-strain genomes for metagenomic binning, comparative biology and taxonomic classification.</title>
        <authorList>
            <person name="Goeker M."/>
        </authorList>
    </citation>
    <scope>NUCLEOTIDE SEQUENCE [LARGE SCALE GENOMIC DNA]</scope>
    <source>
        <strain evidence="10 11">DSM 21634</strain>
    </source>
</reference>
<evidence type="ECO:0000256" key="7">
    <source>
        <dbReference type="ARBA" id="ARBA00023136"/>
    </source>
</evidence>
<feature type="transmembrane region" description="Helical" evidence="8">
    <location>
        <begin position="214"/>
        <end position="231"/>
    </location>
</feature>
<dbReference type="GO" id="GO:0022857">
    <property type="term" value="F:transmembrane transporter activity"/>
    <property type="evidence" value="ECO:0007669"/>
    <property type="project" value="InterPro"/>
</dbReference>
<protein>
    <submittedName>
        <fullName evidence="10">Amino acid ABC transporter membrane protein 2 (PAAT family)</fullName>
    </submittedName>
</protein>
<evidence type="ECO:0000256" key="5">
    <source>
        <dbReference type="ARBA" id="ARBA00022692"/>
    </source>
</evidence>
<evidence type="ECO:0000256" key="2">
    <source>
        <dbReference type="ARBA" id="ARBA00010072"/>
    </source>
</evidence>
<keyword evidence="4" id="KW-1003">Cell membrane</keyword>
<name>A0A368XLB1_9BURK</name>
<sequence>MSPHAPPRWRAELFGSPWHTLLTLALAAVLGWAGWHALDWALLQAIFRPDAAACRALEHGACWGVVAEKWRPLLFGRYPFEAQWRPAVATVLLSATTLLSAWPRSWRWWLAPLWLAVLALTVLLMGGGALGLASVPSNRWGGLPLTIGLAVVGLALAFPLALVLALARRSSWRAARALSAGTIELVRGVPLISVLFMASYLLPLLWPAGWRPDVLLRVLAGLALFVAAYLAEIIRGGLQAVPSGQVDAAMAMGLSRWQVQRHIVLPQALRMVVPALTNNAVGTLKDTSLVTIVGLFELTGALSLALGGDPTWRPFYLEGYLFIALVYWCMCFGLSRYSAWLERRLAQKP</sequence>
<dbReference type="Gene3D" id="1.10.3720.10">
    <property type="entry name" value="MetI-like"/>
    <property type="match status" value="1"/>
</dbReference>
<keyword evidence="3 8" id="KW-0813">Transport</keyword>
<feature type="transmembrane region" description="Helical" evidence="8">
    <location>
        <begin position="319"/>
        <end position="339"/>
    </location>
</feature>
<dbReference type="PROSITE" id="PS50928">
    <property type="entry name" value="ABC_TM1"/>
    <property type="match status" value="1"/>
</dbReference>
<dbReference type="GO" id="GO:0006865">
    <property type="term" value="P:amino acid transport"/>
    <property type="evidence" value="ECO:0007669"/>
    <property type="project" value="TreeGrafter"/>
</dbReference>
<dbReference type="InterPro" id="IPR000515">
    <property type="entry name" value="MetI-like"/>
</dbReference>
<feature type="transmembrane region" description="Helical" evidence="8">
    <location>
        <begin position="21"/>
        <end position="38"/>
    </location>
</feature>
<feature type="transmembrane region" description="Helical" evidence="8">
    <location>
        <begin position="289"/>
        <end position="307"/>
    </location>
</feature>
<evidence type="ECO:0000256" key="6">
    <source>
        <dbReference type="ARBA" id="ARBA00022989"/>
    </source>
</evidence>
<keyword evidence="5 8" id="KW-0812">Transmembrane</keyword>
<feature type="transmembrane region" description="Helical" evidence="8">
    <location>
        <begin position="145"/>
        <end position="167"/>
    </location>
</feature>
<evidence type="ECO:0000313" key="11">
    <source>
        <dbReference type="Proteomes" id="UP000252884"/>
    </source>
</evidence>
<proteinExistence type="inferred from homology"/>
<comment type="caution">
    <text evidence="10">The sequence shown here is derived from an EMBL/GenBank/DDBJ whole genome shotgun (WGS) entry which is preliminary data.</text>
</comment>
<dbReference type="AlphaFoldDB" id="A0A368XLB1"/>
<evidence type="ECO:0000256" key="4">
    <source>
        <dbReference type="ARBA" id="ARBA00022475"/>
    </source>
</evidence>
<dbReference type="CDD" id="cd06261">
    <property type="entry name" value="TM_PBP2"/>
    <property type="match status" value="1"/>
</dbReference>
<feature type="transmembrane region" description="Helical" evidence="8">
    <location>
        <begin position="109"/>
        <end position="133"/>
    </location>
</feature>
<feature type="transmembrane region" description="Helical" evidence="8">
    <location>
        <begin position="84"/>
        <end position="102"/>
    </location>
</feature>
<keyword evidence="7 8" id="KW-0472">Membrane</keyword>
<dbReference type="EMBL" id="QPJK01000007">
    <property type="protein sequence ID" value="RCW68811.1"/>
    <property type="molecule type" value="Genomic_DNA"/>
</dbReference>
<evidence type="ECO:0000256" key="3">
    <source>
        <dbReference type="ARBA" id="ARBA00022448"/>
    </source>
</evidence>
<dbReference type="Pfam" id="PF00528">
    <property type="entry name" value="BPD_transp_1"/>
    <property type="match status" value="1"/>
</dbReference>
<dbReference type="SUPFAM" id="SSF161098">
    <property type="entry name" value="MetI-like"/>
    <property type="match status" value="1"/>
</dbReference>
<keyword evidence="11" id="KW-1185">Reference proteome</keyword>
<dbReference type="InterPro" id="IPR035906">
    <property type="entry name" value="MetI-like_sf"/>
</dbReference>
<accession>A0A368XLB1</accession>
<dbReference type="PANTHER" id="PTHR30614">
    <property type="entry name" value="MEMBRANE COMPONENT OF AMINO ACID ABC TRANSPORTER"/>
    <property type="match status" value="1"/>
</dbReference>
<comment type="subcellular location">
    <subcellularLocation>
        <location evidence="1">Cell inner membrane</location>
        <topology evidence="1">Multi-pass membrane protein</topology>
    </subcellularLocation>
    <subcellularLocation>
        <location evidence="8">Cell membrane</location>
        <topology evidence="8">Multi-pass membrane protein</topology>
    </subcellularLocation>
</comment>
<evidence type="ECO:0000259" key="9">
    <source>
        <dbReference type="PROSITE" id="PS50928"/>
    </source>
</evidence>